<organism evidence="1">
    <name type="scientific">Physcomitrium patens</name>
    <name type="common">Spreading-leaved earth moss</name>
    <name type="synonym">Physcomitrella patens</name>
    <dbReference type="NCBI Taxonomy" id="3218"/>
    <lineage>
        <taxon>Eukaryota</taxon>
        <taxon>Viridiplantae</taxon>
        <taxon>Streptophyta</taxon>
        <taxon>Embryophyta</taxon>
        <taxon>Bryophyta</taxon>
        <taxon>Bryophytina</taxon>
        <taxon>Bryopsida</taxon>
        <taxon>Funariidae</taxon>
        <taxon>Funariales</taxon>
        <taxon>Funariaceae</taxon>
        <taxon>Physcomitrium</taxon>
    </lineage>
</organism>
<dbReference type="AlphaFoldDB" id="A0A2K1IEU0"/>
<reference evidence="1 3" key="1">
    <citation type="journal article" date="2008" name="Science">
        <title>The Physcomitrella genome reveals evolutionary insights into the conquest of land by plants.</title>
        <authorList>
            <person name="Rensing S."/>
            <person name="Lang D."/>
            <person name="Zimmer A."/>
            <person name="Terry A."/>
            <person name="Salamov A."/>
            <person name="Shapiro H."/>
            <person name="Nishiyama T."/>
            <person name="Perroud P.-F."/>
            <person name="Lindquist E."/>
            <person name="Kamisugi Y."/>
            <person name="Tanahashi T."/>
            <person name="Sakakibara K."/>
            <person name="Fujita T."/>
            <person name="Oishi K."/>
            <person name="Shin-I T."/>
            <person name="Kuroki Y."/>
            <person name="Toyoda A."/>
            <person name="Suzuki Y."/>
            <person name="Hashimoto A."/>
            <person name="Yamaguchi K."/>
            <person name="Sugano A."/>
            <person name="Kohara Y."/>
            <person name="Fujiyama A."/>
            <person name="Anterola A."/>
            <person name="Aoki S."/>
            <person name="Ashton N."/>
            <person name="Barbazuk W.B."/>
            <person name="Barker E."/>
            <person name="Bennetzen J."/>
            <person name="Bezanilla M."/>
            <person name="Blankenship R."/>
            <person name="Cho S.H."/>
            <person name="Dutcher S."/>
            <person name="Estelle M."/>
            <person name="Fawcett J.A."/>
            <person name="Gundlach H."/>
            <person name="Hanada K."/>
            <person name="Heyl A."/>
            <person name="Hicks K.A."/>
            <person name="Hugh J."/>
            <person name="Lohr M."/>
            <person name="Mayer K."/>
            <person name="Melkozernov A."/>
            <person name="Murata T."/>
            <person name="Nelson D."/>
            <person name="Pils B."/>
            <person name="Prigge M."/>
            <person name="Reiss B."/>
            <person name="Renner T."/>
            <person name="Rombauts S."/>
            <person name="Rushton P."/>
            <person name="Sanderfoot A."/>
            <person name="Schween G."/>
            <person name="Shiu S.-H."/>
            <person name="Stueber K."/>
            <person name="Theodoulou F.L."/>
            <person name="Tu H."/>
            <person name="Van de Peer Y."/>
            <person name="Verrier P.J."/>
            <person name="Waters E."/>
            <person name="Wood A."/>
            <person name="Yang L."/>
            <person name="Cove D."/>
            <person name="Cuming A."/>
            <person name="Hasebe M."/>
            <person name="Lucas S."/>
            <person name="Mishler D.B."/>
            <person name="Reski R."/>
            <person name="Grigoriev I."/>
            <person name="Quatrano R.S."/>
            <person name="Boore J.L."/>
        </authorList>
    </citation>
    <scope>NUCLEOTIDE SEQUENCE [LARGE SCALE GENOMIC DNA]</scope>
    <source>
        <strain evidence="2 3">cv. Gransden 2004</strain>
    </source>
</reference>
<reference evidence="1 3" key="2">
    <citation type="journal article" date="2018" name="Plant J.">
        <title>The Physcomitrella patens chromosome-scale assembly reveals moss genome structure and evolution.</title>
        <authorList>
            <person name="Lang D."/>
            <person name="Ullrich K.K."/>
            <person name="Murat F."/>
            <person name="Fuchs J."/>
            <person name="Jenkins J."/>
            <person name="Haas F.B."/>
            <person name="Piednoel M."/>
            <person name="Gundlach H."/>
            <person name="Van Bel M."/>
            <person name="Meyberg R."/>
            <person name="Vives C."/>
            <person name="Morata J."/>
            <person name="Symeonidi A."/>
            <person name="Hiss M."/>
            <person name="Muchero W."/>
            <person name="Kamisugi Y."/>
            <person name="Saleh O."/>
            <person name="Blanc G."/>
            <person name="Decker E.L."/>
            <person name="van Gessel N."/>
            <person name="Grimwood J."/>
            <person name="Hayes R.D."/>
            <person name="Graham S.W."/>
            <person name="Gunter L.E."/>
            <person name="McDaniel S.F."/>
            <person name="Hoernstein S.N.W."/>
            <person name="Larsson A."/>
            <person name="Li F.W."/>
            <person name="Perroud P.F."/>
            <person name="Phillips J."/>
            <person name="Ranjan P."/>
            <person name="Rokshar D.S."/>
            <person name="Rothfels C.J."/>
            <person name="Schneider L."/>
            <person name="Shu S."/>
            <person name="Stevenson D.W."/>
            <person name="Thummler F."/>
            <person name="Tillich M."/>
            <person name="Villarreal Aguilar J.C."/>
            <person name="Widiez T."/>
            <person name="Wong G.K."/>
            <person name="Wymore A."/>
            <person name="Zhang Y."/>
            <person name="Zimmer A.D."/>
            <person name="Quatrano R.S."/>
            <person name="Mayer K.F.X."/>
            <person name="Goodstein D."/>
            <person name="Casacuberta J.M."/>
            <person name="Vandepoele K."/>
            <person name="Reski R."/>
            <person name="Cuming A.C."/>
            <person name="Tuskan G.A."/>
            <person name="Maumus F."/>
            <person name="Salse J."/>
            <person name="Schmutz J."/>
            <person name="Rensing S.A."/>
        </authorList>
    </citation>
    <scope>NUCLEOTIDE SEQUENCE [LARGE SCALE GENOMIC DNA]</scope>
    <source>
        <strain evidence="2 3">cv. Gransden 2004</strain>
    </source>
</reference>
<dbReference type="EnsemblPlants" id="Pp3c25_14260V3.2">
    <property type="protein sequence ID" value="PAC:32979600.CDS.1"/>
    <property type="gene ID" value="Pp3c25_14260"/>
</dbReference>
<evidence type="ECO:0000313" key="2">
    <source>
        <dbReference type="EnsemblPlants" id="PAC:32979599.CDS.1"/>
    </source>
</evidence>
<keyword evidence="3" id="KW-1185">Reference proteome</keyword>
<dbReference type="Proteomes" id="UP000006727">
    <property type="component" value="Chromosome 25"/>
</dbReference>
<sequence>MVFGGVKLHWLQCVVVTVVVLLQSWWPHFSYSVLVADTPSAATQILYPLPCNCAVGAESGFPRITVSIKEGCSSLKMALLSRAFLSC</sequence>
<proteinExistence type="predicted"/>
<evidence type="ECO:0000313" key="1">
    <source>
        <dbReference type="EMBL" id="PNR27794.1"/>
    </source>
</evidence>
<dbReference type="EnsemblPlants" id="Pp3c25_14260V3.1">
    <property type="protein sequence ID" value="PAC:32979599.CDS.1"/>
    <property type="gene ID" value="Pp3c25_14260"/>
</dbReference>
<reference evidence="2" key="3">
    <citation type="submission" date="2020-12" db="UniProtKB">
        <authorList>
            <consortium name="EnsemblPlants"/>
        </authorList>
    </citation>
    <scope>IDENTIFICATION</scope>
</reference>
<dbReference type="EMBL" id="ABEU02000025">
    <property type="protein sequence ID" value="PNR27794.1"/>
    <property type="molecule type" value="Genomic_DNA"/>
</dbReference>
<dbReference type="Gramene" id="Pp3c25_14260V3.2">
    <property type="protein sequence ID" value="PAC:32979600.CDS.1"/>
    <property type="gene ID" value="Pp3c25_14260"/>
</dbReference>
<dbReference type="Gramene" id="Pp3c25_14260V3.1">
    <property type="protein sequence ID" value="PAC:32979599.CDS.1"/>
    <property type="gene ID" value="Pp3c25_14260"/>
</dbReference>
<dbReference type="PaxDb" id="3218-PP1S129_38V6.1"/>
<gene>
    <name evidence="1" type="ORF">PHYPA_029946</name>
</gene>
<accession>A0A2K1IEU0</accession>
<evidence type="ECO:0000313" key="3">
    <source>
        <dbReference type="Proteomes" id="UP000006727"/>
    </source>
</evidence>
<protein>
    <submittedName>
        <fullName evidence="1 2">Uncharacterized protein</fullName>
    </submittedName>
</protein>
<name>A0A2K1IEU0_PHYPA</name>
<dbReference type="InParanoid" id="A0A2K1IEU0"/>